<reference evidence="2" key="2">
    <citation type="submission" date="2017-06" db="EMBL/GenBank/DDBJ databases">
        <title>WGS assembly of Brachypodium distachyon.</title>
        <authorList>
            <consortium name="The International Brachypodium Initiative"/>
            <person name="Lucas S."/>
            <person name="Harmon-Smith M."/>
            <person name="Lail K."/>
            <person name="Tice H."/>
            <person name="Grimwood J."/>
            <person name="Bruce D."/>
            <person name="Barry K."/>
            <person name="Shu S."/>
            <person name="Lindquist E."/>
            <person name="Wang M."/>
            <person name="Pitluck S."/>
            <person name="Vogel J.P."/>
            <person name="Garvin D.F."/>
            <person name="Mockler T.C."/>
            <person name="Schmutz J."/>
            <person name="Rokhsar D."/>
            <person name="Bevan M.W."/>
        </authorList>
    </citation>
    <scope>NUCLEOTIDE SEQUENCE</scope>
    <source>
        <strain evidence="2">Bd21</strain>
    </source>
</reference>
<evidence type="ECO:0000313" key="3">
    <source>
        <dbReference type="EnsemblPlants" id="KQJ94792"/>
    </source>
</evidence>
<dbReference type="EnsemblPlants" id="KQJ94792">
    <property type="protein sequence ID" value="KQJ94792"/>
    <property type="gene ID" value="BRADI_3g13237v3"/>
</dbReference>
<dbReference type="GeneID" id="100839522"/>
<dbReference type="Pfam" id="PF02458">
    <property type="entry name" value="Transferase"/>
    <property type="match status" value="1"/>
</dbReference>
<evidence type="ECO:0000313" key="2">
    <source>
        <dbReference type="EMBL" id="KQJ94792.1"/>
    </source>
</evidence>
<evidence type="ECO:0000256" key="1">
    <source>
        <dbReference type="ARBA" id="ARBA00022679"/>
    </source>
</evidence>
<dbReference type="PANTHER" id="PTHR31896:SF70">
    <property type="entry name" value="ACETYLTRANSFERASE"/>
    <property type="match status" value="1"/>
</dbReference>
<evidence type="ECO:0000313" key="4">
    <source>
        <dbReference type="Proteomes" id="UP000008810"/>
    </source>
</evidence>
<organism evidence="2">
    <name type="scientific">Brachypodium distachyon</name>
    <name type="common">Purple false brome</name>
    <name type="synonym">Trachynia distachya</name>
    <dbReference type="NCBI Taxonomy" id="15368"/>
    <lineage>
        <taxon>Eukaryota</taxon>
        <taxon>Viridiplantae</taxon>
        <taxon>Streptophyta</taxon>
        <taxon>Embryophyta</taxon>
        <taxon>Tracheophyta</taxon>
        <taxon>Spermatophyta</taxon>
        <taxon>Magnoliopsida</taxon>
        <taxon>Liliopsida</taxon>
        <taxon>Poales</taxon>
        <taxon>Poaceae</taxon>
        <taxon>BOP clade</taxon>
        <taxon>Pooideae</taxon>
        <taxon>Stipodae</taxon>
        <taxon>Brachypodieae</taxon>
        <taxon>Brachypodium</taxon>
    </lineage>
</organism>
<reference evidence="3" key="3">
    <citation type="submission" date="2018-08" db="UniProtKB">
        <authorList>
            <consortium name="EnsemblPlants"/>
        </authorList>
    </citation>
    <scope>IDENTIFICATION</scope>
    <source>
        <strain evidence="3">cv. Bd21</strain>
    </source>
</reference>
<keyword evidence="4" id="KW-1185">Reference proteome</keyword>
<dbReference type="KEGG" id="bdi:100839522"/>
<name>A0A0Q3J9B5_BRADI</name>
<dbReference type="EMBL" id="CM000882">
    <property type="protein sequence ID" value="KQJ94792.1"/>
    <property type="molecule type" value="Genomic_DNA"/>
</dbReference>
<keyword evidence="1" id="KW-0808">Transferase</keyword>
<sequence length="465" mass="50335">MEDVRIVSRRMIRPEPTSTRRPPELEPETVIHLTPWDLQMVTVEHIQKGILLPKHPQGHSHAVERLASSFALALGRFYPFAGRLTVEELQQDGGIAMSLRCSGEGAEFVHAVAPGVTVADITSPVYVPPVVWSFFPLDGVLGLDAAVASLPVLAVQATELDDGVFLAMSLNHGVADGTTFWHFFNTWSEISRRSGNHDAAAIGCEIASPLPLLQRWFPEGCPIPIPLPFDKPEDIVGDQRAKYPSVQECFFRFSAESVKELKAKANAEMAGAPATISSLQALFAHMWRAVCRARRLARDQDVTYIILVGCRGRLESMPSAYMGNAVSLIMARSTAGEILDKGLGWAGWLLNRAVASFNMASATAETASWPRNPGFVRPLASVLDGQPKLSTGSSPRFDIYGNDFGWGSPVTVRSGSANKVDGKMTVYEGGEGAGSMALEVCLAPEALARLVADQEFMDVVSSTKE</sequence>
<dbReference type="RefSeq" id="XP_003571295.2">
    <property type="nucleotide sequence ID" value="XM_003571247.4"/>
</dbReference>
<dbReference type="InterPro" id="IPR051283">
    <property type="entry name" value="Sec_Metabolite_Acyltrans"/>
</dbReference>
<dbReference type="Gene3D" id="3.30.559.10">
    <property type="entry name" value="Chloramphenicol acetyltransferase-like domain"/>
    <property type="match status" value="2"/>
</dbReference>
<accession>A0A0Q3J9B5</accession>
<dbReference type="ExpressionAtlas" id="A0A0Q3J9B5">
    <property type="expression patterns" value="baseline"/>
</dbReference>
<reference evidence="2 3" key="1">
    <citation type="journal article" date="2010" name="Nature">
        <title>Genome sequencing and analysis of the model grass Brachypodium distachyon.</title>
        <authorList>
            <consortium name="International Brachypodium Initiative"/>
        </authorList>
    </citation>
    <scope>NUCLEOTIDE SEQUENCE [LARGE SCALE GENOMIC DNA]</scope>
    <source>
        <strain evidence="2">Bd21</strain>
        <strain evidence="3">cv. Bd21</strain>
    </source>
</reference>
<dbReference type="GO" id="GO:0016747">
    <property type="term" value="F:acyltransferase activity, transferring groups other than amino-acyl groups"/>
    <property type="evidence" value="ECO:0000318"/>
    <property type="project" value="GO_Central"/>
</dbReference>
<dbReference type="GO" id="GO:0005737">
    <property type="term" value="C:cytoplasm"/>
    <property type="evidence" value="ECO:0000318"/>
    <property type="project" value="GO_Central"/>
</dbReference>
<dbReference type="AlphaFoldDB" id="A0A0Q3J9B5"/>
<dbReference type="Proteomes" id="UP000008810">
    <property type="component" value="Chromosome 3"/>
</dbReference>
<gene>
    <name evidence="3" type="primary">LOC100839522</name>
    <name evidence="2" type="ORF">BRADI_3g13237v3</name>
</gene>
<dbReference type="InterPro" id="IPR023213">
    <property type="entry name" value="CAT-like_dom_sf"/>
</dbReference>
<proteinExistence type="predicted"/>
<protein>
    <recommendedName>
        <fullName evidence="5">Acetyltransferase</fullName>
    </recommendedName>
</protein>
<dbReference type="PANTHER" id="PTHR31896">
    <property type="entry name" value="FAMILY REGULATORY PROTEIN, PUTATIVE (AFU_ORTHOLOGUE AFUA_3G14730)-RELATED"/>
    <property type="match status" value="1"/>
</dbReference>
<evidence type="ECO:0008006" key="5">
    <source>
        <dbReference type="Google" id="ProtNLM"/>
    </source>
</evidence>
<dbReference type="OrthoDB" id="595207at2759"/>
<dbReference type="Gramene" id="KQJ94792">
    <property type="protein sequence ID" value="KQJ94792"/>
    <property type="gene ID" value="BRADI_3g13237v3"/>
</dbReference>